<dbReference type="Proteomes" id="UP000224080">
    <property type="component" value="Unassembled WGS sequence"/>
</dbReference>
<organism evidence="1 2">
    <name type="scientific">Blastomyces parvus</name>
    <dbReference type="NCBI Taxonomy" id="2060905"/>
    <lineage>
        <taxon>Eukaryota</taxon>
        <taxon>Fungi</taxon>
        <taxon>Dikarya</taxon>
        <taxon>Ascomycota</taxon>
        <taxon>Pezizomycotina</taxon>
        <taxon>Eurotiomycetes</taxon>
        <taxon>Eurotiomycetidae</taxon>
        <taxon>Onygenales</taxon>
        <taxon>Ajellomycetaceae</taxon>
        <taxon>Blastomyces</taxon>
    </lineage>
</organism>
<dbReference type="OrthoDB" id="76567at2759"/>
<sequence length="98" mass="11126">MANLHRDMKLWLIGGVNQVQLVLLLKWTKHANIRVSGVVEPWALNQMGIETLLQTAVRFNHSESTNQVIQITRKQLFGSLVHPGRNPDDEFNLSIDAL</sequence>
<keyword evidence="2" id="KW-1185">Reference proteome</keyword>
<dbReference type="AlphaFoldDB" id="A0A2B7XEN4"/>
<comment type="caution">
    <text evidence="1">The sequence shown here is derived from an EMBL/GenBank/DDBJ whole genome shotgun (WGS) entry which is preliminary data.</text>
</comment>
<dbReference type="EMBL" id="PDNC01000015">
    <property type="protein sequence ID" value="PGH07360.1"/>
    <property type="molecule type" value="Genomic_DNA"/>
</dbReference>
<reference evidence="1 2" key="1">
    <citation type="submission" date="2017-10" db="EMBL/GenBank/DDBJ databases">
        <title>Comparative genomics in systemic dimorphic fungi from Ajellomycetaceae.</title>
        <authorList>
            <person name="Munoz J.F."/>
            <person name="Mcewen J.G."/>
            <person name="Clay O.K."/>
            <person name="Cuomo C.A."/>
        </authorList>
    </citation>
    <scope>NUCLEOTIDE SEQUENCE [LARGE SCALE GENOMIC DNA]</scope>
    <source>
        <strain evidence="1 2">UAMH130</strain>
    </source>
</reference>
<gene>
    <name evidence="1" type="ORF">GX51_01904</name>
</gene>
<accession>A0A2B7XEN4</accession>
<name>A0A2B7XEN4_9EURO</name>
<proteinExistence type="predicted"/>
<evidence type="ECO:0000313" key="2">
    <source>
        <dbReference type="Proteomes" id="UP000224080"/>
    </source>
</evidence>
<evidence type="ECO:0000313" key="1">
    <source>
        <dbReference type="EMBL" id="PGH07360.1"/>
    </source>
</evidence>
<protein>
    <submittedName>
        <fullName evidence="1">Uncharacterized protein</fullName>
    </submittedName>
</protein>